<reference evidence="1 2" key="1">
    <citation type="submission" date="2021-02" db="EMBL/GenBank/DDBJ databases">
        <title>Bacillus cereus VKM B-370.</title>
        <authorList>
            <person name="Kazantseva O.A."/>
            <person name="Piligrimova E.G."/>
            <person name="Buzikov R.M."/>
            <person name="Shadrin A.M."/>
        </authorList>
    </citation>
    <scope>NUCLEOTIDE SEQUENCE [LARGE SCALE GENOMIC DNA]</scope>
    <source>
        <strain evidence="1 2">VKM B-370</strain>
    </source>
</reference>
<dbReference type="AlphaFoldDB" id="A0ABD7DRA8"/>
<dbReference type="Proteomes" id="UP000663613">
    <property type="component" value="Chromosome"/>
</dbReference>
<dbReference type="RefSeq" id="WP_205190541.1">
    <property type="nucleotide sequence ID" value="NZ_CP070339.1"/>
</dbReference>
<evidence type="ECO:0000313" key="2">
    <source>
        <dbReference type="Proteomes" id="UP000663613"/>
    </source>
</evidence>
<dbReference type="EMBL" id="CP070339">
    <property type="protein sequence ID" value="QRY18161.1"/>
    <property type="molecule type" value="Genomic_DNA"/>
</dbReference>
<sequence length="160" mass="19098">MLYHLTFDPNKALSIYDNGLNNSLPNDGTIELDKMFIRKYGLNHQVVQARKQAIYLYYDRYLPSILNQMDRNAYIFRILPEKLDLNKMYVSDQHYLNQIFDGVATSQKDIEWNLQKYVEHFKHIKDYNEDTDNYSYAEHLYLDSIPVQAIQLVRKPLLNI</sequence>
<gene>
    <name evidence="1" type="ORF">JTF64_13175</name>
</gene>
<protein>
    <submittedName>
        <fullName evidence="1">Uncharacterized protein</fullName>
    </submittedName>
</protein>
<accession>A0ABD7DRA8</accession>
<proteinExistence type="predicted"/>
<evidence type="ECO:0000313" key="1">
    <source>
        <dbReference type="EMBL" id="QRY18161.1"/>
    </source>
</evidence>
<name>A0ABD7DRA8_BACCE</name>
<organism evidence="1 2">
    <name type="scientific">Bacillus cereus</name>
    <dbReference type="NCBI Taxonomy" id="1396"/>
    <lineage>
        <taxon>Bacteria</taxon>
        <taxon>Bacillati</taxon>
        <taxon>Bacillota</taxon>
        <taxon>Bacilli</taxon>
        <taxon>Bacillales</taxon>
        <taxon>Bacillaceae</taxon>
        <taxon>Bacillus</taxon>
        <taxon>Bacillus cereus group</taxon>
    </lineage>
</organism>